<organism evidence="3 4">
    <name type="scientific">Microdochium bolleyi</name>
    <dbReference type="NCBI Taxonomy" id="196109"/>
    <lineage>
        <taxon>Eukaryota</taxon>
        <taxon>Fungi</taxon>
        <taxon>Dikarya</taxon>
        <taxon>Ascomycota</taxon>
        <taxon>Pezizomycotina</taxon>
        <taxon>Sordariomycetes</taxon>
        <taxon>Xylariomycetidae</taxon>
        <taxon>Xylariales</taxon>
        <taxon>Microdochiaceae</taxon>
        <taxon>Microdochium</taxon>
    </lineage>
</organism>
<dbReference type="AlphaFoldDB" id="A0A136IZC2"/>
<evidence type="ECO:0000256" key="1">
    <source>
        <dbReference type="SAM" id="MobiDB-lite"/>
    </source>
</evidence>
<keyword evidence="2" id="KW-0812">Transmembrane</keyword>
<evidence type="ECO:0000256" key="2">
    <source>
        <dbReference type="SAM" id="Phobius"/>
    </source>
</evidence>
<feature type="compositionally biased region" description="Basic and acidic residues" evidence="1">
    <location>
        <begin position="144"/>
        <end position="158"/>
    </location>
</feature>
<dbReference type="Proteomes" id="UP000070501">
    <property type="component" value="Unassembled WGS sequence"/>
</dbReference>
<dbReference type="InParanoid" id="A0A136IZC2"/>
<keyword evidence="4" id="KW-1185">Reference proteome</keyword>
<keyword evidence="2" id="KW-0472">Membrane</keyword>
<evidence type="ECO:0000313" key="4">
    <source>
        <dbReference type="Proteomes" id="UP000070501"/>
    </source>
</evidence>
<name>A0A136IZC2_9PEZI</name>
<feature type="region of interest" description="Disordered" evidence="1">
    <location>
        <begin position="114"/>
        <end position="158"/>
    </location>
</feature>
<feature type="non-terminal residue" evidence="3">
    <location>
        <position position="1"/>
    </location>
</feature>
<dbReference type="EMBL" id="KQ964253">
    <property type="protein sequence ID" value="KXJ90154.1"/>
    <property type="molecule type" value="Genomic_DNA"/>
</dbReference>
<protein>
    <submittedName>
        <fullName evidence="3">Uncharacterized protein</fullName>
    </submittedName>
</protein>
<gene>
    <name evidence="3" type="ORF">Micbo1qcDRAFT_234783</name>
</gene>
<evidence type="ECO:0000313" key="3">
    <source>
        <dbReference type="EMBL" id="KXJ90154.1"/>
    </source>
</evidence>
<reference evidence="4" key="1">
    <citation type="submission" date="2016-02" db="EMBL/GenBank/DDBJ databases">
        <title>Draft genome sequence of Microdochium bolleyi, a fungal endophyte of beachgrass.</title>
        <authorList>
            <consortium name="DOE Joint Genome Institute"/>
            <person name="David A.S."/>
            <person name="May G."/>
            <person name="Haridas S."/>
            <person name="Lim J."/>
            <person name="Wang M."/>
            <person name="Labutti K."/>
            <person name="Lipzen A."/>
            <person name="Barry K."/>
            <person name="Grigoriev I.V."/>
        </authorList>
    </citation>
    <scope>NUCLEOTIDE SEQUENCE [LARGE SCALE GENOMIC DNA]</scope>
    <source>
        <strain evidence="4">J235TASD1</strain>
    </source>
</reference>
<keyword evidence="2" id="KW-1133">Transmembrane helix</keyword>
<sequence>LQTSQDVQCLVHFLLHPSLLFIAGRRHVTFVLFTVLCLGNILCTIWPADITFFRFNQRAIVRLQEPVSSIDPFTFKPLSPDTHPSRKSRTFHHEGLHLHPASVGLCHYNHHDPGVPDISPHPPRTGRRHQRRPSSDAASPQLRRWRERERDGSLRGRSELDLCYSGRPQCNKA</sequence>
<accession>A0A136IZC2</accession>
<proteinExistence type="predicted"/>
<feature type="transmembrane region" description="Helical" evidence="2">
    <location>
        <begin position="28"/>
        <end position="48"/>
    </location>
</feature>